<dbReference type="OrthoDB" id="664222at2"/>
<keyword evidence="1" id="KW-0479">Metal-binding</keyword>
<dbReference type="Pfam" id="PF01026">
    <property type="entry name" value="TatD_DNase"/>
    <property type="match status" value="1"/>
</dbReference>
<dbReference type="InterPro" id="IPR001130">
    <property type="entry name" value="TatD-like"/>
</dbReference>
<feature type="binding site" evidence="1">
    <location>
        <position position="136"/>
    </location>
    <ligand>
        <name>a divalent metal cation</name>
        <dbReference type="ChEBI" id="CHEBI:60240"/>
        <label>2</label>
    </ligand>
</feature>
<feature type="binding site" evidence="1">
    <location>
        <position position="185"/>
    </location>
    <ligand>
        <name>a divalent metal cation</name>
        <dbReference type="ChEBI" id="CHEBI:60240"/>
        <label>1</label>
    </ligand>
</feature>
<gene>
    <name evidence="2" type="ORF">D1614_13255</name>
</gene>
<feature type="binding site" evidence="1">
    <location>
        <position position="112"/>
    </location>
    <ligand>
        <name>a divalent metal cation</name>
        <dbReference type="ChEBI" id="CHEBI:60240"/>
        <label>2</label>
    </ligand>
</feature>
<dbReference type="AlphaFoldDB" id="A0A399SXS7"/>
<dbReference type="PIRSF" id="PIRSF005902">
    <property type="entry name" value="DNase_TatD"/>
    <property type="match status" value="1"/>
</dbReference>
<sequence>MTPVPYIDIHTHPSHYETDTITVQNIYPGDGFAAFSGRNFYSVGLHPWHIGTAEENNEALQLMEEALEFDHVIFVGEAGLDKLCGKDFAEQSRVFEAQAFIAEEYQYPLIIHCVKAYNEVIALRKKMKPSMTWILHGYTAGLEMTKQLAEMDFMFSFGDILFRENAKAIESFQYLPLNRIFLETDEMDGEVEHIYNRAAALKQIPVEELKTAVWKNFNRIEKTLSGRY</sequence>
<dbReference type="RefSeq" id="WP_119438440.1">
    <property type="nucleotide sequence ID" value="NZ_QWGR01000007.1"/>
</dbReference>
<dbReference type="PANTHER" id="PTHR46124">
    <property type="entry name" value="D-AMINOACYL-TRNA DEACYLASE"/>
    <property type="match status" value="1"/>
</dbReference>
<dbReference type="InterPro" id="IPR032466">
    <property type="entry name" value="Metal_Hydrolase"/>
</dbReference>
<dbReference type="GO" id="GO:0016788">
    <property type="term" value="F:hydrolase activity, acting on ester bonds"/>
    <property type="evidence" value="ECO:0007669"/>
    <property type="project" value="InterPro"/>
</dbReference>
<keyword evidence="3" id="KW-1185">Reference proteome</keyword>
<dbReference type="SUPFAM" id="SSF51556">
    <property type="entry name" value="Metallo-dependent hydrolases"/>
    <property type="match status" value="1"/>
</dbReference>
<name>A0A399SXS7_9BACT</name>
<proteinExistence type="predicted"/>
<accession>A0A399SXS7</accession>
<evidence type="ECO:0000313" key="2">
    <source>
        <dbReference type="EMBL" id="RIJ47554.1"/>
    </source>
</evidence>
<dbReference type="Proteomes" id="UP000265926">
    <property type="component" value="Unassembled WGS sequence"/>
</dbReference>
<dbReference type="GO" id="GO:0046872">
    <property type="term" value="F:metal ion binding"/>
    <property type="evidence" value="ECO:0007669"/>
    <property type="project" value="UniProtKB-KW"/>
</dbReference>
<evidence type="ECO:0000313" key="3">
    <source>
        <dbReference type="Proteomes" id="UP000265926"/>
    </source>
</evidence>
<dbReference type="EMBL" id="QWGR01000007">
    <property type="protein sequence ID" value="RIJ47554.1"/>
    <property type="molecule type" value="Genomic_DNA"/>
</dbReference>
<organism evidence="2 3">
    <name type="scientific">Maribellus luteus</name>
    <dbReference type="NCBI Taxonomy" id="2305463"/>
    <lineage>
        <taxon>Bacteria</taxon>
        <taxon>Pseudomonadati</taxon>
        <taxon>Bacteroidota</taxon>
        <taxon>Bacteroidia</taxon>
        <taxon>Marinilabiliales</taxon>
        <taxon>Prolixibacteraceae</taxon>
        <taxon>Maribellus</taxon>
    </lineage>
</organism>
<evidence type="ECO:0000256" key="1">
    <source>
        <dbReference type="PIRSR" id="PIRSR005902-1"/>
    </source>
</evidence>
<dbReference type="PANTHER" id="PTHR46124:SF3">
    <property type="entry name" value="HYDROLASE"/>
    <property type="match status" value="1"/>
</dbReference>
<reference evidence="2 3" key="1">
    <citation type="submission" date="2018-08" db="EMBL/GenBank/DDBJ databases">
        <title>Pallidiluteibacterium maritimus gen. nov., sp. nov., isolated from coastal sediment.</title>
        <authorList>
            <person name="Zhou L.Y."/>
        </authorList>
    </citation>
    <scope>NUCLEOTIDE SEQUENCE [LARGE SCALE GENOMIC DNA]</scope>
    <source>
        <strain evidence="2 3">XSD2</strain>
    </source>
</reference>
<dbReference type="GO" id="GO:0005829">
    <property type="term" value="C:cytosol"/>
    <property type="evidence" value="ECO:0007669"/>
    <property type="project" value="TreeGrafter"/>
</dbReference>
<protein>
    <submittedName>
        <fullName evidence="2">TatD family deoxyribonuclease</fullName>
    </submittedName>
</protein>
<dbReference type="Gene3D" id="3.20.20.140">
    <property type="entry name" value="Metal-dependent hydrolases"/>
    <property type="match status" value="1"/>
</dbReference>
<feature type="binding site" evidence="1">
    <location>
        <position position="77"/>
    </location>
    <ligand>
        <name>a divalent metal cation</name>
        <dbReference type="ChEBI" id="CHEBI:60240"/>
        <label>1</label>
    </ligand>
</feature>
<comment type="caution">
    <text evidence="2">The sequence shown here is derived from an EMBL/GenBank/DDBJ whole genome shotgun (WGS) entry which is preliminary data.</text>
</comment>